<accession>M7SER0</accession>
<feature type="transmembrane region" description="Helical" evidence="7">
    <location>
        <begin position="181"/>
        <end position="201"/>
    </location>
</feature>
<dbReference type="OMA" id="FGWCVDR"/>
<dbReference type="SUPFAM" id="SSF103473">
    <property type="entry name" value="MFS general substrate transporter"/>
    <property type="match status" value="1"/>
</dbReference>
<name>M7SER0_EUTLA</name>
<keyword evidence="10" id="KW-1185">Reference proteome</keyword>
<dbReference type="HOGENOM" id="CLU_001265_51_3_1"/>
<feature type="transmembrane region" description="Helical" evidence="7">
    <location>
        <begin position="367"/>
        <end position="390"/>
    </location>
</feature>
<dbReference type="CDD" id="cd17325">
    <property type="entry name" value="MFS_MdtG_SLC18_like"/>
    <property type="match status" value="1"/>
</dbReference>
<evidence type="ECO:0000256" key="4">
    <source>
        <dbReference type="ARBA" id="ARBA00022989"/>
    </source>
</evidence>
<reference evidence="10" key="1">
    <citation type="journal article" date="2013" name="Genome Announc.">
        <title>Draft genome sequence of the grapevine dieback fungus Eutypa lata UCR-EL1.</title>
        <authorList>
            <person name="Blanco-Ulate B."/>
            <person name="Rolshausen P.E."/>
            <person name="Cantu D."/>
        </authorList>
    </citation>
    <scope>NUCLEOTIDE SEQUENCE [LARGE SCALE GENOMIC DNA]</scope>
    <source>
        <strain evidence="10">UCR-EL1</strain>
    </source>
</reference>
<evidence type="ECO:0000259" key="8">
    <source>
        <dbReference type="PROSITE" id="PS50850"/>
    </source>
</evidence>
<dbReference type="PROSITE" id="PS50850">
    <property type="entry name" value="MFS"/>
    <property type="match status" value="1"/>
</dbReference>
<keyword evidence="4 7" id="KW-1133">Transmembrane helix</keyword>
<feature type="compositionally biased region" description="Basic and acidic residues" evidence="6">
    <location>
        <begin position="212"/>
        <end position="233"/>
    </location>
</feature>
<feature type="region of interest" description="Disordered" evidence="6">
    <location>
        <begin position="212"/>
        <end position="245"/>
    </location>
</feature>
<dbReference type="InterPro" id="IPR011701">
    <property type="entry name" value="MFS"/>
</dbReference>
<dbReference type="InterPro" id="IPR020846">
    <property type="entry name" value="MFS_dom"/>
</dbReference>
<dbReference type="PANTHER" id="PTHR23506:SF37">
    <property type="entry name" value="MAJOR FACILITATOR SUPERFAMILY (MFS) PROFILE DOMAIN-CONTAINING PROTEIN"/>
    <property type="match status" value="1"/>
</dbReference>
<keyword evidence="2" id="KW-0813">Transport</keyword>
<evidence type="ECO:0000256" key="7">
    <source>
        <dbReference type="SAM" id="Phobius"/>
    </source>
</evidence>
<keyword evidence="5 7" id="KW-0472">Membrane</keyword>
<evidence type="ECO:0000256" key="5">
    <source>
        <dbReference type="ARBA" id="ARBA00023136"/>
    </source>
</evidence>
<feature type="transmembrane region" description="Helical" evidence="7">
    <location>
        <begin position="450"/>
        <end position="473"/>
    </location>
</feature>
<feature type="transmembrane region" description="Helical" evidence="7">
    <location>
        <begin position="416"/>
        <end position="438"/>
    </location>
</feature>
<feature type="transmembrane region" description="Helical" evidence="7">
    <location>
        <begin position="20"/>
        <end position="46"/>
    </location>
</feature>
<dbReference type="AlphaFoldDB" id="M7SER0"/>
<feature type="transmembrane region" description="Helical" evidence="7">
    <location>
        <begin position="122"/>
        <end position="140"/>
    </location>
</feature>
<dbReference type="PANTHER" id="PTHR23506">
    <property type="entry name" value="GH10249P"/>
    <property type="match status" value="1"/>
</dbReference>
<sequence>MPNKNKNPPWALHSRSNTFFIIATVAIGLFTDLFLYGLVVPVLPFMLRRRLNIPEDQIQSYVSGLLAAYAGSSVLFAFPAGWVADKTNSRQAPFLSGLAALLVATIMLAFGQSIAMLIAARVLQGISAAVVWTIGLAMVLDTVGPGNMGKVVGTIFSFISIGELLAPVLGGVLYEKTGYKGVFGVASGVLALDFIMRLLIIEKKTAARYKSLDNTENNPRDFGTRNEDSHGDANEEDPLLPRNDEDPYKIKHQPGKLAQSVPILLCFRNPRLLMALVLAFVQASLLALFDATIPTEAQELFDFSSLQAGLLFIATDVPYLILGPLAGWAVDRFGTKPAAVIGFAYLVPALVLLRLPSADLLDGSKNVILYSAILVLNGVGLAIISAPSVVEASDVVQKYDKANPGFFGENGPYAQLYGFNSVFFNLGLTIGPLVAGALKDSIGYGNMNLVFAVASGITAILSFLLVGGSPAVLARLRR</sequence>
<keyword evidence="3 7" id="KW-0812">Transmembrane</keyword>
<evidence type="ECO:0000256" key="1">
    <source>
        <dbReference type="ARBA" id="ARBA00004141"/>
    </source>
</evidence>
<evidence type="ECO:0000256" key="6">
    <source>
        <dbReference type="SAM" id="MobiDB-lite"/>
    </source>
</evidence>
<evidence type="ECO:0000256" key="2">
    <source>
        <dbReference type="ARBA" id="ARBA00022448"/>
    </source>
</evidence>
<organism evidence="9 10">
    <name type="scientific">Eutypa lata (strain UCR-EL1)</name>
    <name type="common">Grapevine dieback disease fungus</name>
    <name type="synonym">Eutypa armeniacae</name>
    <dbReference type="NCBI Taxonomy" id="1287681"/>
    <lineage>
        <taxon>Eukaryota</taxon>
        <taxon>Fungi</taxon>
        <taxon>Dikarya</taxon>
        <taxon>Ascomycota</taxon>
        <taxon>Pezizomycotina</taxon>
        <taxon>Sordariomycetes</taxon>
        <taxon>Xylariomycetidae</taxon>
        <taxon>Xylariales</taxon>
        <taxon>Diatrypaceae</taxon>
        <taxon>Eutypa</taxon>
    </lineage>
</organism>
<feature type="domain" description="Major facilitator superfamily (MFS) profile" evidence="8">
    <location>
        <begin position="21"/>
        <end position="470"/>
    </location>
</feature>
<dbReference type="GO" id="GO:0022857">
    <property type="term" value="F:transmembrane transporter activity"/>
    <property type="evidence" value="ECO:0007669"/>
    <property type="project" value="InterPro"/>
</dbReference>
<dbReference type="Gene3D" id="1.20.1720.10">
    <property type="entry name" value="Multidrug resistance protein D"/>
    <property type="match status" value="1"/>
</dbReference>
<protein>
    <submittedName>
        <fullName evidence="9">Putative membrane transporter protein</fullName>
    </submittedName>
</protein>
<feature type="transmembrane region" description="Helical" evidence="7">
    <location>
        <begin position="310"/>
        <end position="330"/>
    </location>
</feature>
<evidence type="ECO:0000313" key="9">
    <source>
        <dbReference type="EMBL" id="EMR62683.1"/>
    </source>
</evidence>
<evidence type="ECO:0000256" key="3">
    <source>
        <dbReference type="ARBA" id="ARBA00022692"/>
    </source>
</evidence>
<feature type="transmembrane region" description="Helical" evidence="7">
    <location>
        <begin position="152"/>
        <end position="174"/>
    </location>
</feature>
<gene>
    <name evidence="9" type="ORF">UCREL1_10392</name>
</gene>
<feature type="transmembrane region" description="Helical" evidence="7">
    <location>
        <begin position="92"/>
        <end position="110"/>
    </location>
</feature>
<dbReference type="Pfam" id="PF07690">
    <property type="entry name" value="MFS_1"/>
    <property type="match status" value="1"/>
</dbReference>
<dbReference type="EMBL" id="KB707405">
    <property type="protein sequence ID" value="EMR62683.1"/>
    <property type="molecule type" value="Genomic_DNA"/>
</dbReference>
<dbReference type="GO" id="GO:0016020">
    <property type="term" value="C:membrane"/>
    <property type="evidence" value="ECO:0007669"/>
    <property type="project" value="UniProtKB-SubCell"/>
</dbReference>
<feature type="transmembrane region" description="Helical" evidence="7">
    <location>
        <begin position="336"/>
        <end position="355"/>
    </location>
</feature>
<dbReference type="Proteomes" id="UP000012174">
    <property type="component" value="Unassembled WGS sequence"/>
</dbReference>
<comment type="subcellular location">
    <subcellularLocation>
        <location evidence="1">Membrane</location>
        <topology evidence="1">Multi-pass membrane protein</topology>
    </subcellularLocation>
</comment>
<dbReference type="STRING" id="1287681.M7SER0"/>
<evidence type="ECO:0000313" key="10">
    <source>
        <dbReference type="Proteomes" id="UP000012174"/>
    </source>
</evidence>
<dbReference type="Gene3D" id="1.20.1250.20">
    <property type="entry name" value="MFS general substrate transporter like domains"/>
    <property type="match status" value="1"/>
</dbReference>
<feature type="transmembrane region" description="Helical" evidence="7">
    <location>
        <begin position="272"/>
        <end position="289"/>
    </location>
</feature>
<dbReference type="InterPro" id="IPR036259">
    <property type="entry name" value="MFS_trans_sf"/>
</dbReference>
<dbReference type="InterPro" id="IPR050930">
    <property type="entry name" value="MFS_Vesicular_Transporter"/>
</dbReference>
<feature type="transmembrane region" description="Helical" evidence="7">
    <location>
        <begin position="58"/>
        <end position="80"/>
    </location>
</feature>
<dbReference type="OrthoDB" id="5086884at2759"/>
<dbReference type="eggNOG" id="KOG3764">
    <property type="taxonomic scope" value="Eukaryota"/>
</dbReference>
<dbReference type="KEGG" id="ela:UCREL1_10392"/>
<proteinExistence type="predicted"/>